<reference evidence="1 2" key="1">
    <citation type="journal article" date="2023" name="G3 (Bethesda)">
        <title>A chromosome-length genome assembly and annotation of blackberry (Rubus argutus, cv. 'Hillquist').</title>
        <authorList>
            <person name="Bruna T."/>
            <person name="Aryal R."/>
            <person name="Dudchenko O."/>
            <person name="Sargent D.J."/>
            <person name="Mead D."/>
            <person name="Buti M."/>
            <person name="Cavallini A."/>
            <person name="Hytonen T."/>
            <person name="Andres J."/>
            <person name="Pham M."/>
            <person name="Weisz D."/>
            <person name="Mascagni F."/>
            <person name="Usai G."/>
            <person name="Natali L."/>
            <person name="Bassil N."/>
            <person name="Fernandez G.E."/>
            <person name="Lomsadze A."/>
            <person name="Armour M."/>
            <person name="Olukolu B."/>
            <person name="Poorten T."/>
            <person name="Britton C."/>
            <person name="Davik J."/>
            <person name="Ashrafi H."/>
            <person name="Aiden E.L."/>
            <person name="Borodovsky M."/>
            <person name="Worthington M."/>
        </authorList>
    </citation>
    <scope>NUCLEOTIDE SEQUENCE [LARGE SCALE GENOMIC DNA]</scope>
    <source>
        <strain evidence="1">PI 553951</strain>
    </source>
</reference>
<dbReference type="EMBL" id="JBEDUW010000006">
    <property type="protein sequence ID" value="KAK9921432.1"/>
    <property type="molecule type" value="Genomic_DNA"/>
</dbReference>
<accession>A0AAW1WAB1</accession>
<dbReference type="AlphaFoldDB" id="A0AAW1WAB1"/>
<evidence type="ECO:0000313" key="1">
    <source>
        <dbReference type="EMBL" id="KAK9921432.1"/>
    </source>
</evidence>
<comment type="caution">
    <text evidence="1">The sequence shown here is derived from an EMBL/GenBank/DDBJ whole genome shotgun (WGS) entry which is preliminary data.</text>
</comment>
<organism evidence="1 2">
    <name type="scientific">Rubus argutus</name>
    <name type="common">Southern blackberry</name>
    <dbReference type="NCBI Taxonomy" id="59490"/>
    <lineage>
        <taxon>Eukaryota</taxon>
        <taxon>Viridiplantae</taxon>
        <taxon>Streptophyta</taxon>
        <taxon>Embryophyta</taxon>
        <taxon>Tracheophyta</taxon>
        <taxon>Spermatophyta</taxon>
        <taxon>Magnoliopsida</taxon>
        <taxon>eudicotyledons</taxon>
        <taxon>Gunneridae</taxon>
        <taxon>Pentapetalae</taxon>
        <taxon>rosids</taxon>
        <taxon>fabids</taxon>
        <taxon>Rosales</taxon>
        <taxon>Rosaceae</taxon>
        <taxon>Rosoideae</taxon>
        <taxon>Rosoideae incertae sedis</taxon>
        <taxon>Rubus</taxon>
    </lineage>
</organism>
<keyword evidence="2" id="KW-1185">Reference proteome</keyword>
<sequence>MWPRLQGRRRPCDGVEVEEVDGSGVDGVRVFAVELGSPVNLADWADLVRPDRFGAASVKQGAAVGYVAGSSSQSDWVPAVQYDGEKRLRA</sequence>
<gene>
    <name evidence="1" type="ORF">M0R45_029941</name>
</gene>
<dbReference type="Proteomes" id="UP001457282">
    <property type="component" value="Unassembled WGS sequence"/>
</dbReference>
<evidence type="ECO:0008006" key="3">
    <source>
        <dbReference type="Google" id="ProtNLM"/>
    </source>
</evidence>
<proteinExistence type="predicted"/>
<evidence type="ECO:0000313" key="2">
    <source>
        <dbReference type="Proteomes" id="UP001457282"/>
    </source>
</evidence>
<protein>
    <recommendedName>
        <fullName evidence="3">HIRAN domain-containing protein</fullName>
    </recommendedName>
</protein>
<name>A0AAW1WAB1_RUBAR</name>